<reference evidence="5 6" key="1">
    <citation type="journal article" date="2021" name="Sci. Rep.">
        <title>The distribution of antibiotic resistance genes in chicken gut microbiota commensals.</title>
        <authorList>
            <person name="Juricova H."/>
            <person name="Matiasovicova J."/>
            <person name="Kubasova T."/>
            <person name="Cejkova D."/>
            <person name="Rychlik I."/>
        </authorList>
    </citation>
    <scope>NUCLEOTIDE SEQUENCE [LARGE SCALE GENOMIC DNA]</scope>
    <source>
        <strain evidence="5 6">An411</strain>
    </source>
</reference>
<keyword evidence="6" id="KW-1185">Reference proteome</keyword>
<dbReference type="SUPFAM" id="SSF48008">
    <property type="entry name" value="GntR ligand-binding domain-like"/>
    <property type="match status" value="1"/>
</dbReference>
<dbReference type="SMART" id="SM00895">
    <property type="entry name" value="FCD"/>
    <property type="match status" value="1"/>
</dbReference>
<dbReference type="Pfam" id="PF07729">
    <property type="entry name" value="FCD"/>
    <property type="match status" value="1"/>
</dbReference>
<dbReference type="InterPro" id="IPR036388">
    <property type="entry name" value="WH-like_DNA-bd_sf"/>
</dbReference>
<accession>A0ABS2FXX4</accession>
<dbReference type="Gene3D" id="1.20.120.530">
    <property type="entry name" value="GntR ligand-binding domain-like"/>
    <property type="match status" value="1"/>
</dbReference>
<dbReference type="RefSeq" id="WP_204805328.1">
    <property type="nucleotide sequence ID" value="NZ_JACSNX010000024.1"/>
</dbReference>
<evidence type="ECO:0000313" key="6">
    <source>
        <dbReference type="Proteomes" id="UP000719500"/>
    </source>
</evidence>
<evidence type="ECO:0000256" key="1">
    <source>
        <dbReference type="ARBA" id="ARBA00023015"/>
    </source>
</evidence>
<comment type="caution">
    <text evidence="5">The sequence shown here is derived from an EMBL/GenBank/DDBJ whole genome shotgun (WGS) entry which is preliminary data.</text>
</comment>
<dbReference type="SMART" id="SM00345">
    <property type="entry name" value="HTH_GNTR"/>
    <property type="match status" value="1"/>
</dbReference>
<dbReference type="InterPro" id="IPR011711">
    <property type="entry name" value="GntR_C"/>
</dbReference>
<dbReference type="Pfam" id="PF00392">
    <property type="entry name" value="GntR"/>
    <property type="match status" value="1"/>
</dbReference>
<proteinExistence type="predicted"/>
<dbReference type="InterPro" id="IPR036390">
    <property type="entry name" value="WH_DNA-bd_sf"/>
</dbReference>
<protein>
    <submittedName>
        <fullName evidence="5">FadR family transcriptional regulator</fullName>
    </submittedName>
</protein>
<keyword evidence="3" id="KW-0804">Transcription</keyword>
<evidence type="ECO:0000256" key="3">
    <source>
        <dbReference type="ARBA" id="ARBA00023163"/>
    </source>
</evidence>
<dbReference type="PRINTS" id="PR00035">
    <property type="entry name" value="HTHGNTR"/>
</dbReference>
<dbReference type="Gene3D" id="1.10.10.10">
    <property type="entry name" value="Winged helix-like DNA-binding domain superfamily/Winged helix DNA-binding domain"/>
    <property type="match status" value="1"/>
</dbReference>
<dbReference type="InterPro" id="IPR008920">
    <property type="entry name" value="TF_FadR/GntR_C"/>
</dbReference>
<evidence type="ECO:0000256" key="2">
    <source>
        <dbReference type="ARBA" id="ARBA00023125"/>
    </source>
</evidence>
<sequence length="234" mass="26611">MALKPIKRVNIAEQVFEQLREQILHGTWKEGEKLPSEQELTETLGVSRSSVRQAIRTLADYGLVETRNGTGTYVKRQISGNYMMNIVPLGDLQTEDIIEVLDFLCLIEDSVAAMAVERCTPSDLSELQEIHSRLLAARDQRDLETLTAVDVEFHSKIAMITQNSLVTQTYALLLAFLQPAMRRIYMTLGAEEGIPYHERLIEAFCAHDAARAKQVMHDHAQNRREKFLATNERK</sequence>
<dbReference type="CDD" id="cd07377">
    <property type="entry name" value="WHTH_GntR"/>
    <property type="match status" value="1"/>
</dbReference>
<dbReference type="Proteomes" id="UP000719500">
    <property type="component" value="Unassembled WGS sequence"/>
</dbReference>
<evidence type="ECO:0000259" key="4">
    <source>
        <dbReference type="PROSITE" id="PS50949"/>
    </source>
</evidence>
<dbReference type="EMBL" id="JACSNX010000024">
    <property type="protein sequence ID" value="MBM6852143.1"/>
    <property type="molecule type" value="Genomic_DNA"/>
</dbReference>
<dbReference type="PANTHER" id="PTHR43537">
    <property type="entry name" value="TRANSCRIPTIONAL REGULATOR, GNTR FAMILY"/>
    <property type="match status" value="1"/>
</dbReference>
<keyword evidence="1" id="KW-0805">Transcription regulation</keyword>
<dbReference type="SUPFAM" id="SSF46785">
    <property type="entry name" value="Winged helix' DNA-binding domain"/>
    <property type="match status" value="1"/>
</dbReference>
<gene>
    <name evidence="5" type="ORF">H9X91_11900</name>
</gene>
<organism evidence="5 6">
    <name type="scientific">Oscillibacter valericigenes</name>
    <dbReference type="NCBI Taxonomy" id="351091"/>
    <lineage>
        <taxon>Bacteria</taxon>
        <taxon>Bacillati</taxon>
        <taxon>Bacillota</taxon>
        <taxon>Clostridia</taxon>
        <taxon>Eubacteriales</taxon>
        <taxon>Oscillospiraceae</taxon>
        <taxon>Oscillibacter</taxon>
    </lineage>
</organism>
<dbReference type="PANTHER" id="PTHR43537:SF5">
    <property type="entry name" value="UXU OPERON TRANSCRIPTIONAL REGULATOR"/>
    <property type="match status" value="1"/>
</dbReference>
<name>A0ABS2FXX4_9FIRM</name>
<keyword evidence="2" id="KW-0238">DNA-binding</keyword>
<feature type="domain" description="HTH gntR-type" evidence="4">
    <location>
        <begin position="9"/>
        <end position="77"/>
    </location>
</feature>
<dbReference type="PROSITE" id="PS50949">
    <property type="entry name" value="HTH_GNTR"/>
    <property type="match status" value="1"/>
</dbReference>
<evidence type="ECO:0000313" key="5">
    <source>
        <dbReference type="EMBL" id="MBM6852143.1"/>
    </source>
</evidence>
<dbReference type="InterPro" id="IPR000524">
    <property type="entry name" value="Tscrpt_reg_HTH_GntR"/>
</dbReference>